<dbReference type="GeneID" id="77332982"/>
<feature type="signal peptide" evidence="8">
    <location>
        <begin position="1"/>
        <end position="25"/>
    </location>
</feature>
<dbReference type="InterPro" id="IPR013783">
    <property type="entry name" value="Ig-like_fold"/>
</dbReference>
<dbReference type="InterPro" id="IPR046240">
    <property type="entry name" value="DUF6273"/>
</dbReference>
<evidence type="ECO:0000256" key="1">
    <source>
        <dbReference type="ARBA" id="ARBA00004196"/>
    </source>
</evidence>
<dbReference type="eggNOG" id="COG1470">
    <property type="taxonomic scope" value="Bacteria"/>
</dbReference>
<keyword evidence="2" id="KW-0134">Cell wall</keyword>
<dbReference type="RefSeq" id="WP_005611392.1">
    <property type="nucleotide sequence ID" value="NZ_CP102292.1"/>
</dbReference>
<organism evidence="10 11">
    <name type="scientific">[Ruminococcus] lactaris ATCC 29176</name>
    <dbReference type="NCBI Taxonomy" id="471875"/>
    <lineage>
        <taxon>Bacteria</taxon>
        <taxon>Bacillati</taxon>
        <taxon>Bacillota</taxon>
        <taxon>Clostridia</taxon>
        <taxon>Lachnospirales</taxon>
        <taxon>Lachnospiraceae</taxon>
        <taxon>Mediterraneibacter</taxon>
    </lineage>
</organism>
<keyword evidence="7" id="KW-1133">Transmembrane helix</keyword>
<proteinExistence type="predicted"/>
<evidence type="ECO:0000256" key="3">
    <source>
        <dbReference type="ARBA" id="ARBA00022525"/>
    </source>
</evidence>
<dbReference type="Pfam" id="PF18998">
    <property type="entry name" value="Flg_new_2"/>
    <property type="match status" value="1"/>
</dbReference>
<dbReference type="Gene3D" id="2.60.40.10">
    <property type="entry name" value="Immunoglobulins"/>
    <property type="match status" value="2"/>
</dbReference>
<dbReference type="EMBL" id="ABOU02000035">
    <property type="protein sequence ID" value="EDY32618.1"/>
    <property type="molecule type" value="Genomic_DNA"/>
</dbReference>
<dbReference type="Gene3D" id="2.60.40.4270">
    <property type="entry name" value="Listeria-Bacteroides repeat domain"/>
    <property type="match status" value="1"/>
</dbReference>
<dbReference type="InterPro" id="IPR042229">
    <property type="entry name" value="Listeria/Bacterioides_rpt_sf"/>
</dbReference>
<dbReference type="InterPro" id="IPR019931">
    <property type="entry name" value="LPXTG_anchor"/>
</dbReference>
<keyword evidence="7" id="KW-0472">Membrane</keyword>
<feature type="region of interest" description="Disordered" evidence="6">
    <location>
        <begin position="2558"/>
        <end position="2578"/>
    </location>
</feature>
<evidence type="ECO:0000259" key="9">
    <source>
        <dbReference type="PROSITE" id="PS50847"/>
    </source>
</evidence>
<evidence type="ECO:0000313" key="11">
    <source>
        <dbReference type="Proteomes" id="UP000003254"/>
    </source>
</evidence>
<dbReference type="GO" id="GO:0005509">
    <property type="term" value="F:calcium ion binding"/>
    <property type="evidence" value="ECO:0007669"/>
    <property type="project" value="InterPro"/>
</dbReference>
<dbReference type="InterPro" id="IPR013378">
    <property type="entry name" value="InlB-like_B-rpt"/>
</dbReference>
<dbReference type="Pfam" id="PF05345">
    <property type="entry name" value="He_PIG"/>
    <property type="match status" value="2"/>
</dbReference>
<feature type="chain" id="PRO_5002828833" evidence="8">
    <location>
        <begin position="26"/>
        <end position="2612"/>
    </location>
</feature>
<dbReference type="eggNOG" id="COG3210">
    <property type="taxonomic scope" value="Bacteria"/>
</dbReference>
<comment type="caution">
    <text evidence="10">The sequence shown here is derived from an EMBL/GenBank/DDBJ whole genome shotgun (WGS) entry which is preliminary data.</text>
</comment>
<gene>
    <name evidence="10" type="ORF">RUMLAC_01562</name>
</gene>
<sequence>MKKRILSILLLCCMLLTLLPTAAFAADTGKAIQLGTDALSKNVNTASAPTVYFGQDHENNPAAWRVIGYNGNGVASAQGDMTLLAAGNMSSVLQFADFGTNNRYASSYLKTAIDALAEKLTTEENTAVKKRTLTSGSYNGENTDCVAGEQVDNAVFWPLSTAEAFAVNQDLRIVDPEHPSWASSYWWLRSPGYSDHDAATVNGDGSVVYSGNAISSWWCVRPAFNLNSSSVLFTSAAVGGKPDGGLTPISKYTGNEWKLTLKDSNRNFAVTETTVSGDPGDTVTLHYTGATAGINEYISVILADNSGAQYYGRVAQPTAENGTVEIKIPSGLAPGSYTLKVFSEQCNDDKKTDYASDFVDIDLTVGYQEQFTLTPGGVYYFDLSGVSIPGTANGSLPDKTMHYVPFTYAGTVDAYKLTSEMATTEEYAQQNEYAHSLFVADYAVTHAVSWDDLNATGLIFGKGYATGSVDYTLRAPSGGSGGTGSGALERGTPQSNEWDRILDKDDGYIKNWRDIGSWGQDTLPNTLSNRVIRGRYDLPRKYAGANTTLSFPFLGFRPVLEVLNSDTLGSDGLKAVTLDLGGGKFGGSSDTIQIIVKTGESFTAPASDGLTRPDGNTGSYFEWLGSDGELYAPDDNVPADVTKLTAQFVPPEQFNLAPGGVYYFDLSGVGIPDTVNDALPDNTLHYVPFTYAGTVDAYKLTSEMATTEEYAETYKYAHSLFVADYAVTYAASWDHLNAIDMIFGKDYAAGGVDYTLRAPSEGSDYTGSGDSERGTPQSNEWDRLLDKDDGYIKNWNGIFSCGQDSVIRLSWRRTVRGHYSSRFCGHRDAAGQNPQVGFRPVLEVLNHGTIGPDGLKDVTLDLGGGKLGDKSSIRIIVKNGSEFTAPASDGLTRPEGATGNYFKWLGSDDKLYVPGDSVPADVTTLTARFVPDTYTVIVTTDTLPDGKTGKAYSHTLTAISTAPITWSIDEGVLPAGLNLNEKTGEISGIPTAAGTATFTVKAENSEGSDTRALSITVNNAVEQTPVRYLDADGKERFCTEYTVLESVIIEDFFDSDNKWYDLPAGWYVVKGDVTITPRLDTHGAVNLILTDDCHLTVPWGINVKEGDTFTIYAQSTAEASMGKLTACLPELSDHEKSVWPVAGLSGIGAGVRVWAANDNYYENEGTIIINGGNIHARGQQGSSAIGGSYQDRNVSSDGDTPGNLRQGGSITINGGIVCTKLRTSGGAHTADSFGIGTCYGNGGSVTINGGTIIAEASSSAISSGRGGSITINGGNVTAHGGINRYENQPLYAIPGNGIGPLEGGSITINGGTVKASSDGNGFGIGGAGVHHTAEMHITINGGNIETTANRNNAAIGDKSKQKSSVTITDGVVHAVGKGSAAGIGSTGDIRITGGEISAFAEGGGAAIGSIGGVDCKSITINGNAIKSISSKDGACIGAATGGSVGSITISDAELPLLSSNKILIGWDADSPGGKLTIRNCHVASTDELTTRTDGIRVGSNSELVIEESEIRLPHFRSIRVGGNGSIAVRDSDLHTYGIFMDENAKSPNDAKTLKRLEITDSTVLTGDIIGARGEYSSVEEIVIRGSIIRLNDEYTYNRCTIGGGEKASFGSIDIQDSQIDSRSSVNAVIGNGTQSQSYGESRIRIANSQVSVRNELFGPAIGAAYGSSGGQINILIENSTVTAKGGNLRSGTDYIPGIGKNSSGRASEIGKIQILNSTVESFRLEEKDGTNYVYDKLHTKELPGIPAENITICGSTVNGKTIDHSPDEYGKCALCDKYDLGYCYEHGLLTLEGLTDCAHDGSEKKLTGLSHQTGENKTKQLTENTDYTAIYSNNVHPYTLTPGDEGFDSKKAPKVTLYGTGNYCGKAEHYFTISENAAAAPTITTDTLPGGKVGEAYSQTLSATGTTPITWGIDSGNLPAGLTLDEATGEISGTPTAAGTASFTVKAENSAGSDTKELSITITKAAPAEYTVRFNANGGGGTMADVTGVSGSYTLPSCGFTEPEGKQFNGWSTSADGSVISGTTYEVSSDTTFYAIWESKEYSIIVTDGKATIGAGSEISKAAQGTTITLTANAAPDGKVFDKWVVESGNTTLEDANSETTTFIMPDSEVSVKATYTIPHTHTYDQEIQKPETLKSAADCTNDAVYFKSCSCGEISTTETFTAAGTQLGHAWASDWSKDTDNHWKECSRCHEKKEEAAHDYGSDNICDTCGYDKTVPHTHNLTLVPAKAPTCTEKGNTAYYTCDGCDKWFEDATGASEITDKTSVILAATGHSVSDWKSDHTDHWKECTVVGCGVIIEDSKAAHTAGEWIIDTPATATTSGSKHKECTVCGYTMTTETIPATGGGEHTHSYGSEWKNDADNHWHECSCGDKKDTAAHTAGEWIIDTPATATTDGSKHKECTVCGYTMATETIPATGGGEHTHSYGSEWKNDADNHWHECSCGDKKDTAAHTAGEWIIDTPATATTDGSKHKECTVCGYTMTIETIPATGGGEHTHSYGSDWKNDATNHWHECSCGDKADKAAHDFKWVVDKEATATQKGSKHEECRVCGYKKAAVEIPATGTPTEPGKPTDSDSPQTGDNSNMILWIALLFVSGGVVIGITVYSKKKKENAE</sequence>
<feature type="region of interest" description="Disordered" evidence="6">
    <location>
        <begin position="1180"/>
        <end position="1207"/>
    </location>
</feature>
<dbReference type="eggNOG" id="COG4733">
    <property type="taxonomic scope" value="Bacteria"/>
</dbReference>
<feature type="compositionally biased region" description="Polar residues" evidence="6">
    <location>
        <begin position="1180"/>
        <end position="1198"/>
    </location>
</feature>
<evidence type="ECO:0000313" key="10">
    <source>
        <dbReference type="EMBL" id="EDY32618.1"/>
    </source>
</evidence>
<dbReference type="HOGENOM" id="CLU_227825_0_0_9"/>
<reference evidence="10 11" key="1">
    <citation type="submission" date="2008-08" db="EMBL/GenBank/DDBJ databases">
        <title>Draft genome sequence of Ruminococcus lactaris ATCC 29176.</title>
        <authorList>
            <person name="Sudarsanam P."/>
            <person name="Ley R."/>
            <person name="Guruge J."/>
            <person name="Turnbaugh P.J."/>
            <person name="Mahowald M."/>
            <person name="Liep D."/>
            <person name="Gordon J."/>
        </authorList>
    </citation>
    <scope>NUCLEOTIDE SEQUENCE [LARGE SCALE GENOMIC DNA]</scope>
    <source>
        <strain evidence="10 11">ATCC 29176</strain>
    </source>
</reference>
<evidence type="ECO:0000256" key="5">
    <source>
        <dbReference type="ARBA" id="ARBA00023088"/>
    </source>
</evidence>
<keyword evidence="4 8" id="KW-0732">Signal</keyword>
<accession>B5CQ17</accession>
<protein>
    <submittedName>
        <fullName evidence="10">Repeat protein</fullName>
    </submittedName>
</protein>
<dbReference type="InterPro" id="IPR044060">
    <property type="entry name" value="Bacterial_rp_domain"/>
</dbReference>
<keyword evidence="11" id="KW-1185">Reference proteome</keyword>
<keyword evidence="3" id="KW-0964">Secreted</keyword>
<name>B5CQ17_9FIRM</name>
<feature type="transmembrane region" description="Helical" evidence="7">
    <location>
        <begin position="2583"/>
        <end position="2603"/>
    </location>
</feature>
<comment type="subcellular location">
    <subcellularLocation>
        <location evidence="1">Cell envelope</location>
    </subcellularLocation>
</comment>
<evidence type="ECO:0000256" key="4">
    <source>
        <dbReference type="ARBA" id="ARBA00022729"/>
    </source>
</evidence>
<dbReference type="Proteomes" id="UP000003254">
    <property type="component" value="Unassembled WGS sequence"/>
</dbReference>
<feature type="region of interest" description="Disordered" evidence="6">
    <location>
        <begin position="760"/>
        <end position="780"/>
    </location>
</feature>
<evidence type="ECO:0000256" key="8">
    <source>
        <dbReference type="SAM" id="SignalP"/>
    </source>
</evidence>
<dbReference type="GO" id="GO:0016020">
    <property type="term" value="C:membrane"/>
    <property type="evidence" value="ECO:0007669"/>
    <property type="project" value="InterPro"/>
</dbReference>
<dbReference type="SUPFAM" id="SSF49313">
    <property type="entry name" value="Cadherin-like"/>
    <property type="match status" value="2"/>
</dbReference>
<keyword evidence="7" id="KW-0812">Transmembrane</keyword>
<dbReference type="PROSITE" id="PS50847">
    <property type="entry name" value="GRAM_POS_ANCHORING"/>
    <property type="match status" value="1"/>
</dbReference>
<dbReference type="Pfam" id="PF09479">
    <property type="entry name" value="Flg_new"/>
    <property type="match status" value="1"/>
</dbReference>
<evidence type="ECO:0000256" key="7">
    <source>
        <dbReference type="SAM" id="Phobius"/>
    </source>
</evidence>
<reference evidence="10 11" key="2">
    <citation type="submission" date="2008-08" db="EMBL/GenBank/DDBJ databases">
        <authorList>
            <person name="Fulton L."/>
            <person name="Clifton S."/>
            <person name="Fulton B."/>
            <person name="Xu J."/>
            <person name="Minx P."/>
            <person name="Pepin K.H."/>
            <person name="Johnson M."/>
            <person name="Bhonagiri V."/>
            <person name="Nash W.E."/>
            <person name="Mardis E.R."/>
            <person name="Wilson R.K."/>
        </authorList>
    </citation>
    <scope>NUCLEOTIDE SEQUENCE [LARGE SCALE GENOMIC DNA]</scope>
    <source>
        <strain evidence="10 11">ATCC 29176</strain>
    </source>
</reference>
<evidence type="ECO:0000256" key="2">
    <source>
        <dbReference type="ARBA" id="ARBA00022512"/>
    </source>
</evidence>
<dbReference type="InterPro" id="IPR015919">
    <property type="entry name" value="Cadherin-like_sf"/>
</dbReference>
<keyword evidence="5" id="KW-0572">Peptidoglycan-anchor</keyword>
<feature type="domain" description="Gram-positive cocci surface proteins LPxTG" evidence="9">
    <location>
        <begin position="2574"/>
        <end position="2612"/>
    </location>
</feature>
<dbReference type="eggNOG" id="COG2247">
    <property type="taxonomic scope" value="Bacteria"/>
</dbReference>
<dbReference type="Pfam" id="PF19789">
    <property type="entry name" value="DUF6273"/>
    <property type="match status" value="1"/>
</dbReference>
<dbReference type="GO" id="GO:0030313">
    <property type="term" value="C:cell envelope"/>
    <property type="evidence" value="ECO:0007669"/>
    <property type="project" value="UniProtKB-SubCell"/>
</dbReference>
<feature type="compositionally biased region" description="Polar residues" evidence="6">
    <location>
        <begin position="763"/>
        <end position="779"/>
    </location>
</feature>
<evidence type="ECO:0000256" key="6">
    <source>
        <dbReference type="SAM" id="MobiDB-lite"/>
    </source>
</evidence>